<dbReference type="OrthoDB" id="5980853at2759"/>
<dbReference type="PANTHER" id="PTHR46791">
    <property type="entry name" value="EXPRESSED PROTEIN"/>
    <property type="match status" value="1"/>
</dbReference>
<dbReference type="PROSITE" id="PS50994">
    <property type="entry name" value="INTEGRASE"/>
    <property type="match status" value="1"/>
</dbReference>
<dbReference type="GeneID" id="116309083"/>
<gene>
    <name evidence="4" type="primary">LOC116309083</name>
</gene>
<dbReference type="InterPro" id="IPR012337">
    <property type="entry name" value="RNaseH-like_sf"/>
</dbReference>
<reference evidence="4" key="1">
    <citation type="submission" date="2025-08" db="UniProtKB">
        <authorList>
            <consortium name="RefSeq"/>
        </authorList>
    </citation>
    <scope>IDENTIFICATION</scope>
    <source>
        <tissue evidence="4">Tentacle</tissue>
    </source>
</reference>
<sequence length="412" mass="47564">IEKQRSELYSGGYKTNVSKTGRRGRPKYNVNAEHILFLLEQGFKVAEISGILGVSLRTVERRMSEFGLRVSGTFSKLSDEQLDSIVMQAQRDNPNIGIRMLKGHLQSLGHRIQRARICSSLRRTDPTRVMQRWQKTIKRRQYRVRAPLSLWHIDGNHKLIRWRIVIHGGIDGFSRIPVYLHASNNNKADTVLMLFEEAVSHYGLPSRVRSDKGGENVDVASYMLSHPRRGPGRGSMITGKSTHNQRIERLWRDLFQGCLRIFYELFYDMESSGVLLPGDEIHLWCLHYVFLPIINRHLRKWKDTWVYHPLRTEQGKTPMQLWIRGLQYTWGTQTTESEEAFQPSDYDNYGVDWSGPVSTPEPESVEVPDTTCPLLENEKHLLTDVSNLTITEAIEAFCTNVSTISHIINHRN</sequence>
<name>A0A6P8J6S7_ACTTE</name>
<dbReference type="InParanoid" id="A0A6P8J6S7"/>
<dbReference type="GO" id="GO:0015074">
    <property type="term" value="P:DNA integration"/>
    <property type="evidence" value="ECO:0007669"/>
    <property type="project" value="InterPro"/>
</dbReference>
<dbReference type="Proteomes" id="UP000515163">
    <property type="component" value="Unplaced"/>
</dbReference>
<evidence type="ECO:0000313" key="4">
    <source>
        <dbReference type="RefSeq" id="XP_031575492.1"/>
    </source>
</evidence>
<evidence type="ECO:0000256" key="1">
    <source>
        <dbReference type="SAM" id="MobiDB-lite"/>
    </source>
</evidence>
<dbReference type="InterPro" id="IPR058913">
    <property type="entry name" value="Integrase_dom_put"/>
</dbReference>
<dbReference type="KEGG" id="aten:116309083"/>
<organism evidence="3 4">
    <name type="scientific">Actinia tenebrosa</name>
    <name type="common">Australian red waratah sea anemone</name>
    <dbReference type="NCBI Taxonomy" id="6105"/>
    <lineage>
        <taxon>Eukaryota</taxon>
        <taxon>Metazoa</taxon>
        <taxon>Cnidaria</taxon>
        <taxon>Anthozoa</taxon>
        <taxon>Hexacorallia</taxon>
        <taxon>Actiniaria</taxon>
        <taxon>Actiniidae</taxon>
        <taxon>Actinia</taxon>
    </lineage>
</organism>
<feature type="non-terminal residue" evidence="4">
    <location>
        <position position="1"/>
    </location>
</feature>
<dbReference type="RefSeq" id="XP_031575492.1">
    <property type="nucleotide sequence ID" value="XM_031719632.1"/>
</dbReference>
<evidence type="ECO:0000259" key="2">
    <source>
        <dbReference type="PROSITE" id="PS50994"/>
    </source>
</evidence>
<feature type="region of interest" description="Disordered" evidence="1">
    <location>
        <begin position="1"/>
        <end position="25"/>
    </location>
</feature>
<dbReference type="PANTHER" id="PTHR46791:SF5">
    <property type="entry name" value="CLR5 DOMAIN-CONTAINING PROTEIN-RELATED"/>
    <property type="match status" value="1"/>
</dbReference>
<keyword evidence="3" id="KW-1185">Reference proteome</keyword>
<dbReference type="InterPro" id="IPR001584">
    <property type="entry name" value="Integrase_cat-core"/>
</dbReference>
<dbReference type="GO" id="GO:0003676">
    <property type="term" value="F:nucleic acid binding"/>
    <property type="evidence" value="ECO:0007669"/>
    <property type="project" value="InterPro"/>
</dbReference>
<evidence type="ECO:0000313" key="3">
    <source>
        <dbReference type="Proteomes" id="UP000515163"/>
    </source>
</evidence>
<dbReference type="InterPro" id="IPR036397">
    <property type="entry name" value="RNaseH_sf"/>
</dbReference>
<dbReference type="Pfam" id="PF24764">
    <property type="entry name" value="rva_4"/>
    <property type="match status" value="1"/>
</dbReference>
<dbReference type="AlphaFoldDB" id="A0A6P8J6S7"/>
<feature type="domain" description="Integrase catalytic" evidence="2">
    <location>
        <begin position="143"/>
        <end position="326"/>
    </location>
</feature>
<dbReference type="Gene3D" id="3.30.420.10">
    <property type="entry name" value="Ribonuclease H-like superfamily/Ribonuclease H"/>
    <property type="match status" value="1"/>
</dbReference>
<accession>A0A6P8J6S7</accession>
<protein>
    <submittedName>
        <fullName evidence="4">Uncharacterized protein LOC116309083</fullName>
    </submittedName>
</protein>
<proteinExistence type="predicted"/>
<dbReference type="SUPFAM" id="SSF53098">
    <property type="entry name" value="Ribonuclease H-like"/>
    <property type="match status" value="1"/>
</dbReference>